<evidence type="ECO:0000256" key="14">
    <source>
        <dbReference type="SAM" id="MobiDB-lite"/>
    </source>
</evidence>
<evidence type="ECO:0000256" key="4">
    <source>
        <dbReference type="ARBA" id="ARBA00010790"/>
    </source>
</evidence>
<keyword evidence="11" id="KW-0472">Membrane</keyword>
<evidence type="ECO:0000256" key="1">
    <source>
        <dbReference type="ARBA" id="ARBA00000920"/>
    </source>
</evidence>
<dbReference type="VEuPathDB" id="FungiDB:ASPZODRAFT_133705"/>
<gene>
    <name evidence="17" type="ORF">ASPZODRAFT_133705</name>
</gene>
<name>A0A1L9SF89_9EURO</name>
<dbReference type="EMBL" id="KV878344">
    <property type="protein sequence ID" value="OJJ45839.1"/>
    <property type="molecule type" value="Genomic_DNA"/>
</dbReference>
<protein>
    <recommendedName>
        <fullName evidence="5 12">Long-chain-alcohol oxidase</fullName>
        <ecNumber evidence="5 12">1.1.3.20</ecNumber>
    </recommendedName>
</protein>
<evidence type="ECO:0000256" key="11">
    <source>
        <dbReference type="ARBA" id="ARBA00023136"/>
    </source>
</evidence>
<feature type="active site" description="Proton acceptor" evidence="13">
    <location>
        <position position="678"/>
    </location>
</feature>
<keyword evidence="8" id="KW-0274">FAD</keyword>
<dbReference type="Pfam" id="PF05199">
    <property type="entry name" value="GMC_oxred_C"/>
    <property type="match status" value="1"/>
</dbReference>
<keyword evidence="10 12" id="KW-0560">Oxidoreductase</keyword>
<sequence length="749" mass="80636">MESYTPLEPVLPPTPQTEIFSEIQWKTILSLADTVIPAIRPAEAASTASSDLAQKSLLLPSEQYVSAQAALRARIPATEAASLAEQYLSENPSSIPGFRDAIQCLFANNVHPEGRKGITFILTALNTRAGSLLLTGSTTMIYDQPLDVREQILSGWRSSRIPALRAVYRALTIMFKKTWISLSPTLFPVIGCPRVPVHGKPALGFEYEFLQFPPGDEPETIQADVVIIGSGCGGGVAAKNLAEAGLRVVVVEKSYHYPSKYFPMAPSTGSTHLFENGGAVMSDDGVTAVVAGSTWGGGGTINWSAALQTQGYVRQEWADEGLPFFTSLDFQNSLDRVCERMGVQSEHTVHNYGNELILDSSRKLGYAAYPVPQNTGNGEHYCGYCTLGCAAAAKKGPTESFLTDAAKAGAVFIEGFRADKVLLSPQKVATGVSGTWTSRDLHLGISGQNAVERQVIIQAKKVIVSCGSLSSPLLLLRSGIRNSLIGRNLHLHPVALGCAIWDQEVRPWEGSALTTVVTEFENQDGHGHGVKIQACTMMPSIFLPLLSWRDGQHYKRFCSDFAHATSFLTLTRDHNSGRVYPDPVDGRCRIDYTPSALDRRHIVEGLIACAKIAYIGGAKEFHTTYEDMPPFIRPDSSPSPAEGSDGEGANNAALQAWIATLRSKSPLNPEFGSFASAHQMGTCRMGSSARNSVVGPDSQVWGTEGVYVMDASVFPSASGVNPMLTNMAITDWASRNLAKAMTSAVSSRL</sequence>
<evidence type="ECO:0000259" key="15">
    <source>
        <dbReference type="Pfam" id="PF00732"/>
    </source>
</evidence>
<keyword evidence="18" id="KW-1185">Reference proteome</keyword>
<evidence type="ECO:0000256" key="13">
    <source>
        <dbReference type="PIRSR" id="PIRSR028937-1"/>
    </source>
</evidence>
<dbReference type="SUPFAM" id="SSF51905">
    <property type="entry name" value="FAD/NAD(P)-binding domain"/>
    <property type="match status" value="1"/>
</dbReference>
<keyword evidence="9" id="KW-1133">Transmembrane helix</keyword>
<dbReference type="GO" id="GO:0046577">
    <property type="term" value="F:long-chain-alcohol oxidase activity"/>
    <property type="evidence" value="ECO:0007669"/>
    <property type="project" value="UniProtKB-EC"/>
</dbReference>
<dbReference type="InterPro" id="IPR036188">
    <property type="entry name" value="FAD/NAD-bd_sf"/>
</dbReference>
<keyword evidence="7" id="KW-0812">Transmembrane</keyword>
<dbReference type="InterPro" id="IPR007867">
    <property type="entry name" value="GMC_OxRtase_C"/>
</dbReference>
<keyword evidence="6" id="KW-0285">Flavoprotein</keyword>
<evidence type="ECO:0000256" key="5">
    <source>
        <dbReference type="ARBA" id="ARBA00013125"/>
    </source>
</evidence>
<evidence type="ECO:0000256" key="7">
    <source>
        <dbReference type="ARBA" id="ARBA00022692"/>
    </source>
</evidence>
<accession>A0A1L9SF89</accession>
<dbReference type="InterPro" id="IPR000172">
    <property type="entry name" value="GMC_OxRdtase_N"/>
</dbReference>
<dbReference type="GO" id="GO:0050660">
    <property type="term" value="F:flavin adenine dinucleotide binding"/>
    <property type="evidence" value="ECO:0007669"/>
    <property type="project" value="InterPro"/>
</dbReference>
<dbReference type="Proteomes" id="UP000184188">
    <property type="component" value="Unassembled WGS sequence"/>
</dbReference>
<dbReference type="OrthoDB" id="269227at2759"/>
<comment type="function">
    <text evidence="2">Long-chain fatty alcohol oxidase involved in the omega-oxidation pathway of lipid degradation.</text>
</comment>
<dbReference type="Gene3D" id="3.50.50.60">
    <property type="entry name" value="FAD/NAD(P)-binding domain"/>
    <property type="match status" value="2"/>
</dbReference>
<proteinExistence type="inferred from homology"/>
<dbReference type="PANTHER" id="PTHR46056:SF12">
    <property type="entry name" value="LONG-CHAIN-ALCOHOL OXIDASE"/>
    <property type="match status" value="1"/>
</dbReference>
<dbReference type="GeneID" id="34609799"/>
<dbReference type="EC" id="1.1.3.20" evidence="5 12"/>
<evidence type="ECO:0000313" key="18">
    <source>
        <dbReference type="Proteomes" id="UP000184188"/>
    </source>
</evidence>
<reference evidence="18" key="1">
    <citation type="journal article" date="2017" name="Genome Biol.">
        <title>Comparative genomics reveals high biological diversity and specific adaptations in the industrially and medically important fungal genus Aspergillus.</title>
        <authorList>
            <person name="de Vries R.P."/>
            <person name="Riley R."/>
            <person name="Wiebenga A."/>
            <person name="Aguilar-Osorio G."/>
            <person name="Amillis S."/>
            <person name="Uchima C.A."/>
            <person name="Anderluh G."/>
            <person name="Asadollahi M."/>
            <person name="Askin M."/>
            <person name="Barry K."/>
            <person name="Battaglia E."/>
            <person name="Bayram O."/>
            <person name="Benocci T."/>
            <person name="Braus-Stromeyer S.A."/>
            <person name="Caldana C."/>
            <person name="Canovas D."/>
            <person name="Cerqueira G.C."/>
            <person name="Chen F."/>
            <person name="Chen W."/>
            <person name="Choi C."/>
            <person name="Clum A."/>
            <person name="Dos Santos R.A."/>
            <person name="Damasio A.R."/>
            <person name="Diallinas G."/>
            <person name="Emri T."/>
            <person name="Fekete E."/>
            <person name="Flipphi M."/>
            <person name="Freyberg S."/>
            <person name="Gallo A."/>
            <person name="Gournas C."/>
            <person name="Habgood R."/>
            <person name="Hainaut M."/>
            <person name="Harispe M.L."/>
            <person name="Henrissat B."/>
            <person name="Hilden K.S."/>
            <person name="Hope R."/>
            <person name="Hossain A."/>
            <person name="Karabika E."/>
            <person name="Karaffa L."/>
            <person name="Karanyi Z."/>
            <person name="Krasevec N."/>
            <person name="Kuo A."/>
            <person name="Kusch H."/>
            <person name="LaButti K."/>
            <person name="Lagendijk E.L."/>
            <person name="Lapidus A."/>
            <person name="Levasseur A."/>
            <person name="Lindquist E."/>
            <person name="Lipzen A."/>
            <person name="Logrieco A.F."/>
            <person name="MacCabe A."/>
            <person name="Maekelae M.R."/>
            <person name="Malavazi I."/>
            <person name="Melin P."/>
            <person name="Meyer V."/>
            <person name="Mielnichuk N."/>
            <person name="Miskei M."/>
            <person name="Molnar A.P."/>
            <person name="Mule G."/>
            <person name="Ngan C.Y."/>
            <person name="Orejas M."/>
            <person name="Orosz E."/>
            <person name="Ouedraogo J.P."/>
            <person name="Overkamp K.M."/>
            <person name="Park H.-S."/>
            <person name="Perrone G."/>
            <person name="Piumi F."/>
            <person name="Punt P.J."/>
            <person name="Ram A.F."/>
            <person name="Ramon A."/>
            <person name="Rauscher S."/>
            <person name="Record E."/>
            <person name="Riano-Pachon D.M."/>
            <person name="Robert V."/>
            <person name="Roehrig J."/>
            <person name="Ruller R."/>
            <person name="Salamov A."/>
            <person name="Salih N.S."/>
            <person name="Samson R.A."/>
            <person name="Sandor E."/>
            <person name="Sanguinetti M."/>
            <person name="Schuetze T."/>
            <person name="Sepcic K."/>
            <person name="Shelest E."/>
            <person name="Sherlock G."/>
            <person name="Sophianopoulou V."/>
            <person name="Squina F.M."/>
            <person name="Sun H."/>
            <person name="Susca A."/>
            <person name="Todd R.B."/>
            <person name="Tsang A."/>
            <person name="Unkles S.E."/>
            <person name="van de Wiele N."/>
            <person name="van Rossen-Uffink D."/>
            <person name="Oliveira J.V."/>
            <person name="Vesth T.C."/>
            <person name="Visser J."/>
            <person name="Yu J.-H."/>
            <person name="Zhou M."/>
            <person name="Andersen M.R."/>
            <person name="Archer D.B."/>
            <person name="Baker S.E."/>
            <person name="Benoit I."/>
            <person name="Brakhage A.A."/>
            <person name="Braus G.H."/>
            <person name="Fischer R."/>
            <person name="Frisvad J.C."/>
            <person name="Goldman G.H."/>
            <person name="Houbraken J."/>
            <person name="Oakley B."/>
            <person name="Pocsi I."/>
            <person name="Scazzocchio C."/>
            <person name="Seiboth B."/>
            <person name="vanKuyk P.A."/>
            <person name="Wortman J."/>
            <person name="Dyer P.S."/>
            <person name="Grigoriev I.V."/>
        </authorList>
    </citation>
    <scope>NUCLEOTIDE SEQUENCE [LARGE SCALE GENOMIC DNA]</scope>
    <source>
        <strain evidence="18">CBS 506.65</strain>
    </source>
</reference>
<evidence type="ECO:0000256" key="12">
    <source>
        <dbReference type="PIRNR" id="PIRNR028937"/>
    </source>
</evidence>
<dbReference type="GO" id="GO:0016020">
    <property type="term" value="C:membrane"/>
    <property type="evidence" value="ECO:0007669"/>
    <property type="project" value="UniProtKB-SubCell"/>
</dbReference>
<organism evidence="17 18">
    <name type="scientific">Penicilliopsis zonata CBS 506.65</name>
    <dbReference type="NCBI Taxonomy" id="1073090"/>
    <lineage>
        <taxon>Eukaryota</taxon>
        <taxon>Fungi</taxon>
        <taxon>Dikarya</taxon>
        <taxon>Ascomycota</taxon>
        <taxon>Pezizomycotina</taxon>
        <taxon>Eurotiomycetes</taxon>
        <taxon>Eurotiomycetidae</taxon>
        <taxon>Eurotiales</taxon>
        <taxon>Aspergillaceae</taxon>
        <taxon>Penicilliopsis</taxon>
    </lineage>
</organism>
<evidence type="ECO:0000313" key="17">
    <source>
        <dbReference type="EMBL" id="OJJ45839.1"/>
    </source>
</evidence>
<dbReference type="InterPro" id="IPR012400">
    <property type="entry name" value="Long_Oxdase"/>
</dbReference>
<evidence type="ECO:0000256" key="10">
    <source>
        <dbReference type="ARBA" id="ARBA00023002"/>
    </source>
</evidence>
<dbReference type="Pfam" id="PF00732">
    <property type="entry name" value="GMC_oxred_N"/>
    <property type="match status" value="1"/>
</dbReference>
<feature type="region of interest" description="Disordered" evidence="14">
    <location>
        <begin position="627"/>
        <end position="648"/>
    </location>
</feature>
<dbReference type="AlphaFoldDB" id="A0A1L9SF89"/>
<evidence type="ECO:0000259" key="16">
    <source>
        <dbReference type="Pfam" id="PF05199"/>
    </source>
</evidence>
<evidence type="ECO:0000256" key="3">
    <source>
        <dbReference type="ARBA" id="ARBA00004370"/>
    </source>
</evidence>
<evidence type="ECO:0000256" key="8">
    <source>
        <dbReference type="ARBA" id="ARBA00022827"/>
    </source>
</evidence>
<evidence type="ECO:0000256" key="2">
    <source>
        <dbReference type="ARBA" id="ARBA00003842"/>
    </source>
</evidence>
<feature type="domain" description="Glucose-methanol-choline oxidoreductase N-terminal" evidence="15">
    <location>
        <begin position="272"/>
        <end position="494"/>
    </location>
</feature>
<dbReference type="PANTHER" id="PTHR46056">
    <property type="entry name" value="LONG-CHAIN-ALCOHOL OXIDASE"/>
    <property type="match status" value="1"/>
</dbReference>
<feature type="domain" description="Glucose-methanol-choline oxidoreductase C-terminal" evidence="16">
    <location>
        <begin position="587"/>
        <end position="729"/>
    </location>
</feature>
<comment type="subcellular location">
    <subcellularLocation>
        <location evidence="3">Membrane</location>
    </subcellularLocation>
</comment>
<dbReference type="STRING" id="1073090.A0A1L9SF89"/>
<evidence type="ECO:0000256" key="6">
    <source>
        <dbReference type="ARBA" id="ARBA00022630"/>
    </source>
</evidence>
<dbReference type="RefSeq" id="XP_022580349.1">
    <property type="nucleotide sequence ID" value="XM_022723334.1"/>
</dbReference>
<evidence type="ECO:0000256" key="9">
    <source>
        <dbReference type="ARBA" id="ARBA00022989"/>
    </source>
</evidence>
<dbReference type="PIRSF" id="PIRSF028937">
    <property type="entry name" value="Lg_Ch_AO"/>
    <property type="match status" value="1"/>
</dbReference>
<comment type="similarity">
    <text evidence="4 12">Belongs to the GMC oxidoreductase family.</text>
</comment>
<comment type="catalytic activity">
    <reaction evidence="1 12">
        <text>a long-chain primary fatty alcohol + O2 = a long-chain fatty aldehyde + H2O2</text>
        <dbReference type="Rhea" id="RHEA:22756"/>
        <dbReference type="ChEBI" id="CHEBI:15379"/>
        <dbReference type="ChEBI" id="CHEBI:16240"/>
        <dbReference type="ChEBI" id="CHEBI:17176"/>
        <dbReference type="ChEBI" id="CHEBI:77396"/>
        <dbReference type="EC" id="1.1.3.20"/>
    </reaction>
</comment>